<protein>
    <submittedName>
        <fullName evidence="2">Uncharacterized protein</fullName>
    </submittedName>
</protein>
<dbReference type="EMBL" id="SACJ01000004">
    <property type="protein sequence ID" value="RVT76468.1"/>
    <property type="molecule type" value="Genomic_DNA"/>
</dbReference>
<dbReference type="Proteomes" id="UP000285211">
    <property type="component" value="Unassembled WGS sequence"/>
</dbReference>
<dbReference type="AlphaFoldDB" id="A0A3S2UJJ2"/>
<accession>A0A3S2UJJ2</accession>
<keyword evidence="1" id="KW-1133">Transmembrane helix</keyword>
<proteinExistence type="predicted"/>
<keyword evidence="3" id="KW-1185">Reference proteome</keyword>
<organism evidence="2 3">
    <name type="scientific">Flavobacterium sufflavum</name>
    <dbReference type="NCBI Taxonomy" id="1921138"/>
    <lineage>
        <taxon>Bacteria</taxon>
        <taxon>Pseudomonadati</taxon>
        <taxon>Bacteroidota</taxon>
        <taxon>Flavobacteriia</taxon>
        <taxon>Flavobacteriales</taxon>
        <taxon>Flavobacteriaceae</taxon>
        <taxon>Flavobacterium</taxon>
    </lineage>
</organism>
<dbReference type="RefSeq" id="WP_128194428.1">
    <property type="nucleotide sequence ID" value="NZ_SACJ01000004.1"/>
</dbReference>
<gene>
    <name evidence="2" type="ORF">EOD40_08145</name>
</gene>
<dbReference type="PROSITE" id="PS51257">
    <property type="entry name" value="PROKAR_LIPOPROTEIN"/>
    <property type="match status" value="1"/>
</dbReference>
<feature type="transmembrane region" description="Helical" evidence="1">
    <location>
        <begin position="21"/>
        <end position="42"/>
    </location>
</feature>
<keyword evidence="1" id="KW-0812">Transmembrane</keyword>
<evidence type="ECO:0000313" key="3">
    <source>
        <dbReference type="Proteomes" id="UP000285211"/>
    </source>
</evidence>
<evidence type="ECO:0000256" key="1">
    <source>
        <dbReference type="SAM" id="Phobius"/>
    </source>
</evidence>
<feature type="transmembrane region" description="Helical" evidence="1">
    <location>
        <begin position="156"/>
        <end position="174"/>
    </location>
</feature>
<comment type="caution">
    <text evidence="2">The sequence shown here is derived from an EMBL/GenBank/DDBJ whole genome shotgun (WGS) entry which is preliminary data.</text>
</comment>
<evidence type="ECO:0000313" key="2">
    <source>
        <dbReference type="EMBL" id="RVT76468.1"/>
    </source>
</evidence>
<sequence length="183" mass="21404">MTNSIFRTLRKFRIPKTVKRVFNFVGGLFLTACCFFVAYLTFQNGWTDLDKVDKFEGIITEKGITTYQTSTSGRYRTTLTKQAFYLKLKDLNQTLAVYNPQQNYGSLDNNLYVGDTVKVFYKHSNLVDKLNLETFKIEKNNQRILNSQDFQGREQIAFYITLVGGFVLLLLTFYQDKKFRLNK</sequence>
<reference evidence="2 3" key="1">
    <citation type="submission" date="2019-01" db="EMBL/GenBank/DDBJ databases">
        <authorList>
            <person name="Chen W.-M."/>
        </authorList>
    </citation>
    <scope>NUCLEOTIDE SEQUENCE [LARGE SCALE GENOMIC DNA]</scope>
    <source>
        <strain evidence="2 3">BBQ-12</strain>
    </source>
</reference>
<keyword evidence="1" id="KW-0472">Membrane</keyword>
<dbReference type="OrthoDB" id="1495199at2"/>
<name>A0A3S2UJJ2_9FLAO</name>